<reference evidence="3 4" key="1">
    <citation type="journal article" date="2016" name="Mol. Biol. Evol.">
        <title>Comparative Genomics of Early-Diverging Mushroom-Forming Fungi Provides Insights into the Origins of Lignocellulose Decay Capabilities.</title>
        <authorList>
            <person name="Nagy L.G."/>
            <person name="Riley R."/>
            <person name="Tritt A."/>
            <person name="Adam C."/>
            <person name="Daum C."/>
            <person name="Floudas D."/>
            <person name="Sun H."/>
            <person name="Yadav J.S."/>
            <person name="Pangilinan J."/>
            <person name="Larsson K.H."/>
            <person name="Matsuura K."/>
            <person name="Barry K."/>
            <person name="Labutti K."/>
            <person name="Kuo R."/>
            <person name="Ohm R.A."/>
            <person name="Bhattacharya S.S."/>
            <person name="Shirouzu T."/>
            <person name="Yoshinaga Y."/>
            <person name="Martin F.M."/>
            <person name="Grigoriev I.V."/>
            <person name="Hibbett D.S."/>
        </authorList>
    </citation>
    <scope>NUCLEOTIDE SEQUENCE [LARGE SCALE GENOMIC DNA]</scope>
    <source>
        <strain evidence="3 4">93-53</strain>
    </source>
</reference>
<dbReference type="InterPro" id="IPR050213">
    <property type="entry name" value="GST_superfamily"/>
</dbReference>
<keyword evidence="4" id="KW-1185">Reference proteome</keyword>
<dbReference type="PANTHER" id="PTHR11571:SF263">
    <property type="entry name" value="GLUTATHIONE S-TRANSFERASE"/>
    <property type="match status" value="1"/>
</dbReference>
<dbReference type="Proteomes" id="UP000076871">
    <property type="component" value="Unassembled WGS sequence"/>
</dbReference>
<name>A0A165B8M7_9APHY</name>
<dbReference type="FunFam" id="1.20.1050.10:FF:000051">
    <property type="entry name" value="Glutathione S-transferase"/>
    <property type="match status" value="1"/>
</dbReference>
<evidence type="ECO:0000259" key="2">
    <source>
        <dbReference type="PROSITE" id="PS50405"/>
    </source>
</evidence>
<dbReference type="AlphaFoldDB" id="A0A165B8M7"/>
<dbReference type="PROSITE" id="PS50404">
    <property type="entry name" value="GST_NTER"/>
    <property type="match status" value="1"/>
</dbReference>
<dbReference type="Gene3D" id="1.20.1050.10">
    <property type="match status" value="1"/>
</dbReference>
<dbReference type="GO" id="GO:0006749">
    <property type="term" value="P:glutathione metabolic process"/>
    <property type="evidence" value="ECO:0007669"/>
    <property type="project" value="TreeGrafter"/>
</dbReference>
<dbReference type="CDD" id="cd03039">
    <property type="entry name" value="GST_N_Sigma_like"/>
    <property type="match status" value="1"/>
</dbReference>
<feature type="domain" description="GST C-terminal" evidence="2">
    <location>
        <begin position="115"/>
        <end position="268"/>
    </location>
</feature>
<keyword evidence="3" id="KW-0808">Transferase</keyword>
<dbReference type="RefSeq" id="XP_040758237.1">
    <property type="nucleotide sequence ID" value="XM_040910202.1"/>
</dbReference>
<dbReference type="InterPro" id="IPR004045">
    <property type="entry name" value="Glutathione_S-Trfase_N"/>
</dbReference>
<organism evidence="3 4">
    <name type="scientific">Laetiporus sulphureus 93-53</name>
    <dbReference type="NCBI Taxonomy" id="1314785"/>
    <lineage>
        <taxon>Eukaryota</taxon>
        <taxon>Fungi</taxon>
        <taxon>Dikarya</taxon>
        <taxon>Basidiomycota</taxon>
        <taxon>Agaricomycotina</taxon>
        <taxon>Agaricomycetes</taxon>
        <taxon>Polyporales</taxon>
        <taxon>Laetiporus</taxon>
    </lineage>
</organism>
<evidence type="ECO:0000313" key="3">
    <source>
        <dbReference type="EMBL" id="KZT00497.1"/>
    </source>
</evidence>
<dbReference type="SUPFAM" id="SSF47616">
    <property type="entry name" value="GST C-terminal domain-like"/>
    <property type="match status" value="1"/>
</dbReference>
<dbReference type="InParanoid" id="A0A165B8M7"/>
<dbReference type="CDD" id="cd03192">
    <property type="entry name" value="GST_C_Sigma_like"/>
    <property type="match status" value="1"/>
</dbReference>
<dbReference type="PROSITE" id="PS50405">
    <property type="entry name" value="GST_CTER"/>
    <property type="match status" value="1"/>
</dbReference>
<dbReference type="GO" id="GO:0004364">
    <property type="term" value="F:glutathione transferase activity"/>
    <property type="evidence" value="ECO:0007669"/>
    <property type="project" value="TreeGrafter"/>
</dbReference>
<dbReference type="PANTHER" id="PTHR11571">
    <property type="entry name" value="GLUTATHIONE S-TRANSFERASE"/>
    <property type="match status" value="1"/>
</dbReference>
<evidence type="ECO:0000259" key="1">
    <source>
        <dbReference type="PROSITE" id="PS50404"/>
    </source>
</evidence>
<dbReference type="STRING" id="1314785.A0A165B8M7"/>
<evidence type="ECO:0000313" key="4">
    <source>
        <dbReference type="Proteomes" id="UP000076871"/>
    </source>
</evidence>
<accession>A0A165B8M7</accession>
<feature type="domain" description="GST N-terminal" evidence="1">
    <location>
        <begin position="11"/>
        <end position="95"/>
    </location>
</feature>
<dbReference type="InterPro" id="IPR036249">
    <property type="entry name" value="Thioredoxin-like_sf"/>
</dbReference>
<gene>
    <name evidence="3" type="ORF">LAESUDRAFT_732232</name>
</gene>
<protein>
    <submittedName>
        <fullName evidence="3">Glutathione S-transferase-like protein</fullName>
    </submittedName>
</protein>
<dbReference type="InterPro" id="IPR010987">
    <property type="entry name" value="Glutathione-S-Trfase_C-like"/>
</dbReference>
<dbReference type="InterPro" id="IPR004046">
    <property type="entry name" value="GST_C"/>
</dbReference>
<dbReference type="Pfam" id="PF14497">
    <property type="entry name" value="GST_C_3"/>
    <property type="match status" value="1"/>
</dbReference>
<proteinExistence type="predicted"/>
<dbReference type="InterPro" id="IPR036282">
    <property type="entry name" value="Glutathione-S-Trfase_C_sf"/>
</dbReference>
<dbReference type="SUPFAM" id="SSF52833">
    <property type="entry name" value="Thioredoxin-like"/>
    <property type="match status" value="1"/>
</dbReference>
<dbReference type="OrthoDB" id="414243at2759"/>
<sequence>MSPPEKKARNAGYTLYYWPGIPGRGEYIRLAFEYAGIPYTENLNPETLESTIHDASKVGHPPHFAPPMLELPSGHTISQTPAILNHIAPKLGLAGALGSKLATGEGLTEEEREKAEEERSAVNQLVLTALDVNNEAHDVHHPIASSKYYEEQKEAALERAADFRASRIPKFLAHFENVLTTNPATADGERTYLIGKQTTTADLVLFHVMDGLLFAFPKRMAAVNKSKEYDHVFKLHKRVARENGIKEYIASGRRQKFSMGLFRHYKELDGDE</sequence>
<dbReference type="EMBL" id="KV427684">
    <property type="protein sequence ID" value="KZT00497.1"/>
    <property type="molecule type" value="Genomic_DNA"/>
</dbReference>
<dbReference type="GeneID" id="63827231"/>
<dbReference type="Gene3D" id="3.40.30.10">
    <property type="entry name" value="Glutaredoxin"/>
    <property type="match status" value="1"/>
</dbReference>